<organism evidence="2 3">
    <name type="scientific">Symbiodinium pilosum</name>
    <name type="common">Dinoflagellate</name>
    <dbReference type="NCBI Taxonomy" id="2952"/>
    <lineage>
        <taxon>Eukaryota</taxon>
        <taxon>Sar</taxon>
        <taxon>Alveolata</taxon>
        <taxon>Dinophyceae</taxon>
        <taxon>Suessiales</taxon>
        <taxon>Symbiodiniaceae</taxon>
        <taxon>Symbiodinium</taxon>
    </lineage>
</organism>
<feature type="transmembrane region" description="Helical" evidence="1">
    <location>
        <begin position="104"/>
        <end position="125"/>
    </location>
</feature>
<feature type="transmembrane region" description="Helical" evidence="1">
    <location>
        <begin position="137"/>
        <end position="158"/>
    </location>
</feature>
<dbReference type="EMBL" id="CAJNIZ010008168">
    <property type="protein sequence ID" value="CAE7264828.1"/>
    <property type="molecule type" value="Genomic_DNA"/>
</dbReference>
<gene>
    <name evidence="2" type="ORF">SPIL2461_LOCUS5674</name>
</gene>
<name>A0A812MJU7_SYMPI</name>
<accession>A0A812MJU7</accession>
<protein>
    <submittedName>
        <fullName evidence="2">Uncharacterized protein</fullName>
    </submittedName>
</protein>
<keyword evidence="1" id="KW-0472">Membrane</keyword>
<proteinExistence type="predicted"/>
<dbReference type="Pfam" id="PF06912">
    <property type="entry name" value="DUF1275"/>
    <property type="match status" value="1"/>
</dbReference>
<feature type="transmembrane region" description="Helical" evidence="1">
    <location>
        <begin position="64"/>
        <end position="84"/>
    </location>
</feature>
<evidence type="ECO:0000256" key="1">
    <source>
        <dbReference type="SAM" id="Phobius"/>
    </source>
</evidence>
<dbReference type="Proteomes" id="UP000649617">
    <property type="component" value="Unassembled WGS sequence"/>
</dbReference>
<feature type="transmembrane region" description="Helical" evidence="1">
    <location>
        <begin position="170"/>
        <end position="194"/>
    </location>
</feature>
<reference evidence="2" key="1">
    <citation type="submission" date="2021-02" db="EMBL/GenBank/DDBJ databases">
        <authorList>
            <person name="Dougan E. K."/>
            <person name="Rhodes N."/>
            <person name="Thang M."/>
            <person name="Chan C."/>
        </authorList>
    </citation>
    <scope>NUCLEOTIDE SEQUENCE</scope>
</reference>
<dbReference type="AlphaFoldDB" id="A0A812MJU7"/>
<comment type="caution">
    <text evidence="2">The sequence shown here is derived from an EMBL/GenBank/DDBJ whole genome shotgun (WGS) entry which is preliminary data.</text>
</comment>
<keyword evidence="3" id="KW-1185">Reference proteome</keyword>
<feature type="non-terminal residue" evidence="2">
    <location>
        <position position="1"/>
    </location>
</feature>
<keyword evidence="1" id="KW-1133">Transmembrane helix</keyword>
<evidence type="ECO:0000313" key="2">
    <source>
        <dbReference type="EMBL" id="CAE7264828.1"/>
    </source>
</evidence>
<keyword evidence="1" id="KW-0812">Transmembrane</keyword>
<dbReference type="OrthoDB" id="430220at2759"/>
<evidence type="ECO:0000313" key="3">
    <source>
        <dbReference type="Proteomes" id="UP000649617"/>
    </source>
</evidence>
<feature type="transmembrane region" description="Helical" evidence="1">
    <location>
        <begin position="26"/>
        <end position="43"/>
    </location>
</feature>
<sequence length="290" mass="31261">AQTAFGKAPVVEVEEASGLTKTVADHALLISLLLMVLCCAFAYTEQSEPRAAGPCEKRADYNSFLMISNILCFTSGFVNALAIIDMGMTVSHQTGNTSLIFNGGIKFFHLMAAFAAGAFVSGFTKSDKEADGAEPPTLLKVLLFGAGIFFFGLGGVAAMETHKTWGAQAALIPAAITAAVAGGLIPECFFGPGWKPKEFYGMRKESTGMGDSQLKVKLKMGVDFVGTTGKALFRPECTTPAFLQSYKKVLATVDAYNNEIVWWCNRNPDYIAWSHGNLNVDNVFFWRDAE</sequence>
<feature type="non-terminal residue" evidence="2">
    <location>
        <position position="290"/>
    </location>
</feature>
<dbReference type="InterPro" id="IPR010699">
    <property type="entry name" value="DUF1275"/>
</dbReference>